<dbReference type="InterPro" id="IPR000683">
    <property type="entry name" value="Gfo/Idh/MocA-like_OxRdtase_N"/>
</dbReference>
<evidence type="ECO:0000259" key="4">
    <source>
        <dbReference type="Pfam" id="PF02894"/>
    </source>
</evidence>
<sequence length="346" mass="38768">MTIHVGIIGFGLSGSVFHAPIIETIKEFSLKTVVSSDANKVHQRYPHVSVVSDVDQLFSDAEIDLVVISSPNVTHYEYARKAIEAGKHVVVEKPFTVTSQEAEQLIALAKQHGVVLTVYQNRRWDNDFLTIQKLISGGTLGRLSVYEAHFDRYRPEVRNRWREKEGPGSGMLYDLGAHLIDQALTLFGKPKTIWADLRAEREGAEAIDYFHLVFGYDHMRVILHSGSLVRQQGPRFVLHGTKGSYIKFGMDPQEDQLRQGKAPGDLGWGEDKRELYGQLTTEIGGLTVESRVETVPGRYETFYQGVAEAIMIGKTAPVTAEEARDTIRMIEYALQSHQEGRVISVS</sequence>
<dbReference type="Pfam" id="PF02894">
    <property type="entry name" value="GFO_IDH_MocA_C"/>
    <property type="match status" value="1"/>
</dbReference>
<comment type="caution">
    <text evidence="5">The sequence shown here is derived from an EMBL/GenBank/DDBJ whole genome shotgun (WGS) entry which is preliminary data.</text>
</comment>
<proteinExistence type="inferred from homology"/>
<dbReference type="EMBL" id="JAGGKP010000002">
    <property type="protein sequence ID" value="MBP1936771.1"/>
    <property type="molecule type" value="Genomic_DNA"/>
</dbReference>
<gene>
    <name evidence="5" type="ORF">J2Z20_001652</name>
</gene>
<evidence type="ECO:0000313" key="6">
    <source>
        <dbReference type="Proteomes" id="UP001519273"/>
    </source>
</evidence>
<keyword evidence="6" id="KW-1185">Reference proteome</keyword>
<protein>
    <submittedName>
        <fullName evidence="5">Scyllo-inositol 2-dehydrogenase (NADP+)</fullName>
        <ecNumber evidence="5">1.1.1.371</ecNumber>
    </submittedName>
</protein>
<dbReference type="InterPro" id="IPR004104">
    <property type="entry name" value="Gfo/Idh/MocA-like_OxRdtase_C"/>
</dbReference>
<dbReference type="SUPFAM" id="SSF51735">
    <property type="entry name" value="NAD(P)-binding Rossmann-fold domains"/>
    <property type="match status" value="1"/>
</dbReference>
<comment type="similarity">
    <text evidence="1">Belongs to the Gfo/Idh/MocA family.</text>
</comment>
<dbReference type="Pfam" id="PF01408">
    <property type="entry name" value="GFO_IDH_MocA"/>
    <property type="match status" value="1"/>
</dbReference>
<dbReference type="InterPro" id="IPR036291">
    <property type="entry name" value="NAD(P)-bd_dom_sf"/>
</dbReference>
<dbReference type="NCBIfam" id="NF008607">
    <property type="entry name" value="PRK11579.1"/>
    <property type="match status" value="1"/>
</dbReference>
<dbReference type="InterPro" id="IPR051317">
    <property type="entry name" value="Gfo/Idh/MocA_oxidoreduct"/>
</dbReference>
<dbReference type="GO" id="GO:0102497">
    <property type="term" value="F:scyllo-inositol dehydrogenase (NADP+) activity"/>
    <property type="evidence" value="ECO:0007669"/>
    <property type="project" value="UniProtKB-EC"/>
</dbReference>
<evidence type="ECO:0000259" key="3">
    <source>
        <dbReference type="Pfam" id="PF01408"/>
    </source>
</evidence>
<dbReference type="Gene3D" id="3.30.360.10">
    <property type="entry name" value="Dihydrodipicolinate Reductase, domain 2"/>
    <property type="match status" value="1"/>
</dbReference>
<dbReference type="Proteomes" id="UP001519273">
    <property type="component" value="Unassembled WGS sequence"/>
</dbReference>
<reference evidence="5 6" key="1">
    <citation type="submission" date="2021-03" db="EMBL/GenBank/DDBJ databases">
        <title>Genomic Encyclopedia of Type Strains, Phase IV (KMG-IV): sequencing the most valuable type-strain genomes for metagenomic binning, comparative biology and taxonomic classification.</title>
        <authorList>
            <person name="Goeker M."/>
        </authorList>
    </citation>
    <scope>NUCLEOTIDE SEQUENCE [LARGE SCALE GENOMIC DNA]</scope>
    <source>
        <strain evidence="5 6">DSM 23491</strain>
    </source>
</reference>
<dbReference type="EC" id="1.1.1.371" evidence="5"/>
<feature type="domain" description="Gfo/Idh/MocA-like oxidoreductase C-terminal" evidence="4">
    <location>
        <begin position="133"/>
        <end position="344"/>
    </location>
</feature>
<dbReference type="Gene3D" id="3.40.50.720">
    <property type="entry name" value="NAD(P)-binding Rossmann-like Domain"/>
    <property type="match status" value="1"/>
</dbReference>
<organism evidence="5 6">
    <name type="scientific">Paenibacillus sediminis</name>
    <dbReference type="NCBI Taxonomy" id="664909"/>
    <lineage>
        <taxon>Bacteria</taxon>
        <taxon>Bacillati</taxon>
        <taxon>Bacillota</taxon>
        <taxon>Bacilli</taxon>
        <taxon>Bacillales</taxon>
        <taxon>Paenibacillaceae</taxon>
        <taxon>Paenibacillus</taxon>
    </lineage>
</organism>
<dbReference type="RefSeq" id="WP_209847926.1">
    <property type="nucleotide sequence ID" value="NZ_CBCRVE010000003.1"/>
</dbReference>
<dbReference type="PANTHER" id="PTHR43708">
    <property type="entry name" value="CONSERVED EXPRESSED OXIDOREDUCTASE (EUROFUNG)"/>
    <property type="match status" value="1"/>
</dbReference>
<accession>A0ABS4H2S8</accession>
<keyword evidence="2 5" id="KW-0560">Oxidoreductase</keyword>
<dbReference type="PANTHER" id="PTHR43708:SF5">
    <property type="entry name" value="CONSERVED EXPRESSED OXIDOREDUCTASE (EUROFUNG)-RELATED"/>
    <property type="match status" value="1"/>
</dbReference>
<evidence type="ECO:0000313" key="5">
    <source>
        <dbReference type="EMBL" id="MBP1936771.1"/>
    </source>
</evidence>
<name>A0ABS4H2S8_9BACL</name>
<feature type="domain" description="Gfo/Idh/MocA-like oxidoreductase N-terminal" evidence="3">
    <location>
        <begin position="3"/>
        <end position="119"/>
    </location>
</feature>
<evidence type="ECO:0000256" key="2">
    <source>
        <dbReference type="ARBA" id="ARBA00023002"/>
    </source>
</evidence>
<evidence type="ECO:0000256" key="1">
    <source>
        <dbReference type="ARBA" id="ARBA00010928"/>
    </source>
</evidence>